<evidence type="ECO:0008006" key="12">
    <source>
        <dbReference type="Google" id="ProtNLM"/>
    </source>
</evidence>
<evidence type="ECO:0000313" key="10">
    <source>
        <dbReference type="EMBL" id="CAJ1954359.1"/>
    </source>
</evidence>
<evidence type="ECO:0000313" key="11">
    <source>
        <dbReference type="Proteomes" id="UP001295423"/>
    </source>
</evidence>
<evidence type="ECO:0000259" key="9">
    <source>
        <dbReference type="PROSITE" id="PS51384"/>
    </source>
</evidence>
<keyword evidence="3" id="KW-0285">Flavoprotein</keyword>
<accession>A0AAD2FVS1</accession>
<dbReference type="Proteomes" id="UP001295423">
    <property type="component" value="Unassembled WGS sequence"/>
</dbReference>
<dbReference type="SUPFAM" id="SSF63380">
    <property type="entry name" value="Riboflavin synthase domain-like"/>
    <property type="match status" value="1"/>
</dbReference>
<evidence type="ECO:0000256" key="2">
    <source>
        <dbReference type="ARBA" id="ARBA00001974"/>
    </source>
</evidence>
<keyword evidence="4" id="KW-0288">FMN</keyword>
<dbReference type="InterPro" id="IPR017927">
    <property type="entry name" value="FAD-bd_FR_type"/>
</dbReference>
<dbReference type="PANTHER" id="PTHR19384:SF10">
    <property type="entry name" value="NADPH-DEPENDENT DIFLAVIN OXIDOREDUCTASE 1"/>
    <property type="match status" value="1"/>
</dbReference>
<dbReference type="InterPro" id="IPR039261">
    <property type="entry name" value="FNR_nucleotide-bd"/>
</dbReference>
<dbReference type="InterPro" id="IPR001094">
    <property type="entry name" value="Flavdoxin-like"/>
</dbReference>
<dbReference type="Gene3D" id="1.20.990.10">
    <property type="entry name" value="NADPH-cytochrome p450 Reductase, Chain A, domain 3"/>
    <property type="match status" value="1"/>
</dbReference>
<dbReference type="InterPro" id="IPR003097">
    <property type="entry name" value="CysJ-like_FAD-binding"/>
</dbReference>
<feature type="domain" description="FAD-binding FR-type" evidence="9">
    <location>
        <begin position="241"/>
        <end position="531"/>
    </location>
</feature>
<dbReference type="PROSITE" id="PS50902">
    <property type="entry name" value="FLAVODOXIN_LIKE"/>
    <property type="match status" value="1"/>
</dbReference>
<evidence type="ECO:0000259" key="8">
    <source>
        <dbReference type="PROSITE" id="PS50902"/>
    </source>
</evidence>
<keyword evidence="6" id="KW-0521">NADP</keyword>
<dbReference type="GO" id="GO:0016491">
    <property type="term" value="F:oxidoreductase activity"/>
    <property type="evidence" value="ECO:0007669"/>
    <property type="project" value="UniProtKB-KW"/>
</dbReference>
<dbReference type="Gene3D" id="3.40.50.80">
    <property type="entry name" value="Nucleotide-binding domain of ferredoxin-NADP reductase (FNR) module"/>
    <property type="match status" value="1"/>
</dbReference>
<keyword evidence="11" id="KW-1185">Reference proteome</keyword>
<keyword evidence="7" id="KW-0560">Oxidoreductase</keyword>
<gene>
    <name evidence="10" type="ORF">CYCCA115_LOCUS14951</name>
</gene>
<keyword evidence="5" id="KW-0274">FAD</keyword>
<dbReference type="PROSITE" id="PS51384">
    <property type="entry name" value="FAD_FR"/>
    <property type="match status" value="1"/>
</dbReference>
<protein>
    <recommendedName>
        <fullName evidence="12">NADPH-dependent diflavin oxidoreductase 1</fullName>
    </recommendedName>
</protein>
<feature type="domain" description="Flavodoxin-like" evidence="8">
    <location>
        <begin position="7"/>
        <end position="162"/>
    </location>
</feature>
<dbReference type="PANTHER" id="PTHR19384">
    <property type="entry name" value="NITRIC OXIDE SYNTHASE-RELATED"/>
    <property type="match status" value="1"/>
</dbReference>
<name>A0AAD2FVS1_9STRA</name>
<comment type="cofactor">
    <cofactor evidence="1">
        <name>FMN</name>
        <dbReference type="ChEBI" id="CHEBI:58210"/>
    </cofactor>
</comment>
<comment type="caution">
    <text evidence="10">The sequence shown here is derived from an EMBL/GenBank/DDBJ whole genome shotgun (WGS) entry which is preliminary data.</text>
</comment>
<evidence type="ECO:0000256" key="3">
    <source>
        <dbReference type="ARBA" id="ARBA00022630"/>
    </source>
</evidence>
<dbReference type="Gene3D" id="2.40.30.10">
    <property type="entry name" value="Translation factors"/>
    <property type="match status" value="1"/>
</dbReference>
<dbReference type="EMBL" id="CAKOGP040001869">
    <property type="protein sequence ID" value="CAJ1954359.1"/>
    <property type="molecule type" value="Genomic_DNA"/>
</dbReference>
<evidence type="ECO:0000256" key="7">
    <source>
        <dbReference type="ARBA" id="ARBA00023002"/>
    </source>
</evidence>
<dbReference type="Gene3D" id="3.40.50.360">
    <property type="match status" value="1"/>
</dbReference>
<dbReference type="Pfam" id="PF00175">
    <property type="entry name" value="NAD_binding_1"/>
    <property type="match status" value="1"/>
</dbReference>
<dbReference type="SUPFAM" id="SSF52343">
    <property type="entry name" value="Ferredoxin reductase-like, C-terminal NADP-linked domain"/>
    <property type="match status" value="1"/>
</dbReference>
<dbReference type="InterPro" id="IPR001433">
    <property type="entry name" value="OxRdtase_FAD/NAD-bd"/>
</dbReference>
<dbReference type="AlphaFoldDB" id="A0AAD2FVS1"/>
<dbReference type="GO" id="GO:0010181">
    <property type="term" value="F:FMN binding"/>
    <property type="evidence" value="ECO:0007669"/>
    <property type="project" value="InterPro"/>
</dbReference>
<dbReference type="PRINTS" id="PR00369">
    <property type="entry name" value="FLAVODOXIN"/>
</dbReference>
<proteinExistence type="predicted"/>
<evidence type="ECO:0000256" key="4">
    <source>
        <dbReference type="ARBA" id="ARBA00022643"/>
    </source>
</evidence>
<dbReference type="GO" id="GO:0050660">
    <property type="term" value="F:flavin adenine dinucleotide binding"/>
    <property type="evidence" value="ECO:0007669"/>
    <property type="project" value="TreeGrafter"/>
</dbReference>
<dbReference type="SUPFAM" id="SSF52218">
    <property type="entry name" value="Flavoproteins"/>
    <property type="match status" value="1"/>
</dbReference>
<evidence type="ECO:0000256" key="1">
    <source>
        <dbReference type="ARBA" id="ARBA00001917"/>
    </source>
</evidence>
<dbReference type="InterPro" id="IPR017938">
    <property type="entry name" value="Riboflavin_synthase-like_b-brl"/>
</dbReference>
<dbReference type="GO" id="GO:0005829">
    <property type="term" value="C:cytosol"/>
    <property type="evidence" value="ECO:0007669"/>
    <property type="project" value="TreeGrafter"/>
</dbReference>
<evidence type="ECO:0000256" key="6">
    <source>
        <dbReference type="ARBA" id="ARBA00022857"/>
    </source>
</evidence>
<reference evidence="10" key="1">
    <citation type="submission" date="2023-08" db="EMBL/GenBank/DDBJ databases">
        <authorList>
            <person name="Audoor S."/>
            <person name="Bilcke G."/>
        </authorList>
    </citation>
    <scope>NUCLEOTIDE SEQUENCE</scope>
</reference>
<dbReference type="InterPro" id="IPR023173">
    <property type="entry name" value="NADPH_Cyt_P450_Rdtase_alpha"/>
</dbReference>
<organism evidence="10 11">
    <name type="scientific">Cylindrotheca closterium</name>
    <dbReference type="NCBI Taxonomy" id="2856"/>
    <lineage>
        <taxon>Eukaryota</taxon>
        <taxon>Sar</taxon>
        <taxon>Stramenopiles</taxon>
        <taxon>Ochrophyta</taxon>
        <taxon>Bacillariophyta</taxon>
        <taxon>Bacillariophyceae</taxon>
        <taxon>Bacillariophycidae</taxon>
        <taxon>Bacillariales</taxon>
        <taxon>Bacillariaceae</taxon>
        <taxon>Cylindrotheca</taxon>
    </lineage>
</organism>
<sequence length="691" mass="76818">MSAFTSCQILWSTQSGRAKACARRTARILKEETTLNVNDVGSSFDDASQPFLDLVANLPSDTFLLLFVSTTGDGEHCDSIRDTWKALLQKSLPKNLLQGKQFALYCLGDRAYGPQFCAGGRKLAVRLLQLGMERYCDVGYGDDNTPNGGVFRDLDDWTTQHLLTKLTSKSEDSEAVTEAAESPFEITVGDEPVAPIVKDAWRDEIYKTSFQEYFTQSCPVTAYHYDSHTSRLSEAPVKIKTEPLLGKVVNNKRITAADWEQDTRHIEIRPESTQATGRSNGNTSTETLPYCAGDIATILPFNSDDEVKRFLSVLPESIQKVADNPLSIKIVESKWNNSFARWPSNCTLRYLLTYCADIHSLPEREDLRALSGLCSLEAEEGADQRSKLKSLSETSEAALFADYILREKRSWADVLYDFASLQAPGSKLTLEALLQLLPPIRPRDFSIASAPSQALLDASTPKDDDSFTLELCVAVVQGTTRLGRSYHGLCSEFLSRMVPTKEFSPLLQVWLRPGSFSRLPREIAESNFSIPVLCVGAGTGVAPMRGLLLERDALRSIAASKNGTPLTPDENDNILVFGCRKQQSDYYYKDEWRAMEQENRVRVLTAFSRDQVRKIYVQKVVKDADGGKLIVKHLLEKNGALYIAGGPRMARAVKEEVVEVLGDALTGGQKQATQLLNKLQRLGRFSIEAWS</sequence>
<dbReference type="Pfam" id="PF00258">
    <property type="entry name" value="Flavodoxin_1"/>
    <property type="match status" value="1"/>
</dbReference>
<evidence type="ECO:0000256" key="5">
    <source>
        <dbReference type="ARBA" id="ARBA00022827"/>
    </source>
</evidence>
<dbReference type="Pfam" id="PF00667">
    <property type="entry name" value="FAD_binding_1"/>
    <property type="match status" value="1"/>
</dbReference>
<comment type="cofactor">
    <cofactor evidence="2">
        <name>FAD</name>
        <dbReference type="ChEBI" id="CHEBI:57692"/>
    </cofactor>
</comment>
<dbReference type="InterPro" id="IPR008254">
    <property type="entry name" value="Flavodoxin/NO_synth"/>
</dbReference>
<dbReference type="InterPro" id="IPR029039">
    <property type="entry name" value="Flavoprotein-like_sf"/>
</dbReference>